<evidence type="ECO:0000313" key="4">
    <source>
        <dbReference type="Proteomes" id="UP000325372"/>
    </source>
</evidence>
<protein>
    <submittedName>
        <fullName evidence="3">Phytase</fullName>
    </submittedName>
</protein>
<proteinExistence type="predicted"/>
<evidence type="ECO:0000256" key="1">
    <source>
        <dbReference type="SAM" id="SignalP"/>
    </source>
</evidence>
<sequence length="672" mass="70749">MMNRLYPLALATSLLATQATTVAVADDGDAVMPSISPAAHTQPAALGAAIDAAFWPHADRVVLLAAEGEGGLNTYGTDGQRLQAYPDVQAGMVEVLRDGQSAPVAAIVYDGAASTLSPWQLTSGDGQLAPLAAEPIPVHDELTGLCSYRSTLSGAWFLYGTTDEGLLHHWELYRDGDRWQGRLLRTIPAGKGAGFCAVDAGDAAVYVGDEELGIWRFGAEPEADTTRELIDLVTPRGQLGEEIKGIAVYSVSPELAYLLVADAGEGYLSAYGLPDGDRVGAIAIDGLSEAEGMAALATTDGGWLAIADEDQSDGASEYALVPWEALAAELGLAARAEAGAQAPRVATVTATVETEVVASWGDAADDPAIWVNPNDPEASLVFGTDKKGGLHVYNLAGESLQFFAHGRINNVDLRDGFELDGKTVTLVTASNRTQSNISIYAIDPATATVTEIADGLQPTGLPDPYGMCMYRDAESGAFYVFVNGSGDGLTRQYELTETSKGKVSAKQVREIEVGGQAEGCVADDNTGTFYIAQEDYGLWKYSASADAGNERSLIDSVEGEHMVADIEGISIWHGANGGGYIVASNQGENSYLLYRLEGEHDYVGKFHVVADPASGIDGVSETDGLDVTSAPLGDTYPQGMLAVQDGRNIAPAERQNFKFVSWADIAEALELE</sequence>
<reference evidence="3 4" key="1">
    <citation type="submission" date="2019-09" db="EMBL/GenBank/DDBJ databases">
        <title>Wenzhouxiangella sp. Genome sequencing and assembly.</title>
        <authorList>
            <person name="Zhang R."/>
        </authorList>
    </citation>
    <scope>NUCLEOTIDE SEQUENCE [LARGE SCALE GENOMIC DNA]</scope>
    <source>
        <strain evidence="3 4">W260</strain>
    </source>
</reference>
<feature type="chain" id="PRO_5024300085" evidence="1">
    <location>
        <begin position="26"/>
        <end position="672"/>
    </location>
</feature>
<organism evidence="3 4">
    <name type="scientific">Marinihelvus fidelis</name>
    <dbReference type="NCBI Taxonomy" id="2613842"/>
    <lineage>
        <taxon>Bacteria</taxon>
        <taxon>Pseudomonadati</taxon>
        <taxon>Pseudomonadota</taxon>
        <taxon>Gammaproteobacteria</taxon>
        <taxon>Chromatiales</taxon>
        <taxon>Wenzhouxiangellaceae</taxon>
        <taxon>Marinihelvus</taxon>
    </lineage>
</organism>
<gene>
    <name evidence="3" type="ORF">F3N42_09915</name>
</gene>
<dbReference type="AlphaFoldDB" id="A0A5N0T9J7"/>
<accession>A0A5N0T9J7</accession>
<dbReference type="PROSITE" id="PS51662">
    <property type="entry name" value="BP_PHYTASE"/>
    <property type="match status" value="2"/>
</dbReference>
<evidence type="ECO:0000259" key="2">
    <source>
        <dbReference type="PROSITE" id="PS51662"/>
    </source>
</evidence>
<dbReference type="RefSeq" id="WP_150864290.1">
    <property type="nucleotide sequence ID" value="NZ_VYXP01000005.1"/>
</dbReference>
<comment type="caution">
    <text evidence="3">The sequence shown here is derived from an EMBL/GenBank/DDBJ whole genome shotgun (WGS) entry which is preliminary data.</text>
</comment>
<dbReference type="EMBL" id="VYXP01000005">
    <property type="protein sequence ID" value="KAA9131622.1"/>
    <property type="molecule type" value="Genomic_DNA"/>
</dbReference>
<feature type="domain" description="BPP" evidence="2">
    <location>
        <begin position="338"/>
        <end position="669"/>
    </location>
</feature>
<dbReference type="Gene3D" id="2.120.10.30">
    <property type="entry name" value="TolB, C-terminal domain"/>
    <property type="match status" value="2"/>
</dbReference>
<name>A0A5N0T9J7_9GAMM</name>
<evidence type="ECO:0000313" key="3">
    <source>
        <dbReference type="EMBL" id="KAA9131622.1"/>
    </source>
</evidence>
<keyword evidence="1" id="KW-0732">Signal</keyword>
<dbReference type="Proteomes" id="UP000325372">
    <property type="component" value="Unassembled WGS sequence"/>
</dbReference>
<feature type="signal peptide" evidence="1">
    <location>
        <begin position="1"/>
        <end position="25"/>
    </location>
</feature>
<feature type="domain" description="BPP" evidence="2">
    <location>
        <begin position="25"/>
        <end position="330"/>
    </location>
</feature>
<dbReference type="InterPro" id="IPR011042">
    <property type="entry name" value="6-blade_b-propeller_TolB-like"/>
</dbReference>
<dbReference type="SUPFAM" id="SSF50956">
    <property type="entry name" value="Thermostable phytase (3-phytase)"/>
    <property type="match status" value="2"/>
</dbReference>
<dbReference type="InterPro" id="IPR003431">
    <property type="entry name" value="B-propeller_Phytase"/>
</dbReference>
<keyword evidence="4" id="KW-1185">Reference proteome</keyword>
<dbReference type="Pfam" id="PF02333">
    <property type="entry name" value="Phytase"/>
    <property type="match status" value="2"/>
</dbReference>
<dbReference type="GO" id="GO:0016158">
    <property type="term" value="F:inositol hexakisphosphate 3-phosphatase activity"/>
    <property type="evidence" value="ECO:0007669"/>
    <property type="project" value="InterPro"/>
</dbReference>